<dbReference type="GO" id="GO:0004045">
    <property type="term" value="F:peptidyl-tRNA hydrolase activity"/>
    <property type="evidence" value="ECO:0007669"/>
    <property type="project" value="InterPro"/>
</dbReference>
<dbReference type="GO" id="GO:0000049">
    <property type="term" value="F:tRNA binding"/>
    <property type="evidence" value="ECO:0007669"/>
    <property type="project" value="UniProtKB-KW"/>
</dbReference>
<dbReference type="AlphaFoldDB" id="A0AA35T2F7"/>
<dbReference type="InterPro" id="IPR001328">
    <property type="entry name" value="Pept_tRNA_hydro"/>
</dbReference>
<keyword evidence="1" id="KW-0820">tRNA-binding</keyword>
<dbReference type="InterPro" id="IPR036416">
    <property type="entry name" value="Pept_tRNA_hydro_sf"/>
</dbReference>
<dbReference type="PANTHER" id="PTHR17224">
    <property type="entry name" value="PEPTIDYL-TRNA HYDROLASE"/>
    <property type="match status" value="1"/>
</dbReference>
<reference evidence="4" key="1">
    <citation type="submission" date="2023-03" db="EMBL/GenBank/DDBJ databases">
        <authorList>
            <person name="Steffen K."/>
            <person name="Cardenas P."/>
        </authorList>
    </citation>
    <scope>NUCLEOTIDE SEQUENCE</scope>
</reference>
<evidence type="ECO:0000313" key="4">
    <source>
        <dbReference type="EMBL" id="CAI8039511.1"/>
    </source>
</evidence>
<keyword evidence="2 4" id="KW-0378">Hydrolase</keyword>
<protein>
    <submittedName>
        <fullName evidence="4">Peptidyl-tRNA hydrolase</fullName>
    </submittedName>
</protein>
<dbReference type="EMBL" id="CASHTH010003044">
    <property type="protein sequence ID" value="CAI8039511.1"/>
    <property type="molecule type" value="Genomic_DNA"/>
</dbReference>
<dbReference type="Proteomes" id="UP001174909">
    <property type="component" value="Unassembled WGS sequence"/>
</dbReference>
<comment type="caution">
    <text evidence="4">The sequence shown here is derived from an EMBL/GenBank/DDBJ whole genome shotgun (WGS) entry which is preliminary data.</text>
</comment>
<keyword evidence="5" id="KW-1185">Reference proteome</keyword>
<evidence type="ECO:0000256" key="1">
    <source>
        <dbReference type="ARBA" id="ARBA00022555"/>
    </source>
</evidence>
<sequence>MTYMNNSGTAVAALIRKFEIPLSELCVVYDDIHLDIGVLRIRQKGSDGGQKGMKSIIHHLGTTAFPRLRIGIGEPIGNLTDYVLTGFTEDEEIETAHIIDRAVDAIKTFVKNDILTAMNQFNRR</sequence>
<evidence type="ECO:0000256" key="2">
    <source>
        <dbReference type="ARBA" id="ARBA00022801"/>
    </source>
</evidence>
<gene>
    <name evidence="4" type="ORF">GBAR_LOCUS21976</name>
</gene>
<accession>A0AA35T2F7</accession>
<dbReference type="NCBIfam" id="TIGR00447">
    <property type="entry name" value="pth"/>
    <property type="match status" value="1"/>
</dbReference>
<organism evidence="4 5">
    <name type="scientific">Geodia barretti</name>
    <name type="common">Barrett's horny sponge</name>
    <dbReference type="NCBI Taxonomy" id="519541"/>
    <lineage>
        <taxon>Eukaryota</taxon>
        <taxon>Metazoa</taxon>
        <taxon>Porifera</taxon>
        <taxon>Demospongiae</taxon>
        <taxon>Heteroscleromorpha</taxon>
        <taxon>Tetractinellida</taxon>
        <taxon>Astrophorina</taxon>
        <taxon>Geodiidae</taxon>
        <taxon>Geodia</taxon>
    </lineage>
</organism>
<keyword evidence="3" id="KW-0694">RNA-binding</keyword>
<proteinExistence type="predicted"/>
<dbReference type="PANTHER" id="PTHR17224:SF1">
    <property type="entry name" value="PEPTIDYL-TRNA HYDROLASE"/>
    <property type="match status" value="1"/>
</dbReference>
<dbReference type="SUPFAM" id="SSF53178">
    <property type="entry name" value="Peptidyl-tRNA hydrolase-like"/>
    <property type="match status" value="1"/>
</dbReference>
<dbReference type="Pfam" id="PF01195">
    <property type="entry name" value="Pept_tRNA_hydro"/>
    <property type="match status" value="1"/>
</dbReference>
<evidence type="ECO:0000256" key="3">
    <source>
        <dbReference type="ARBA" id="ARBA00022884"/>
    </source>
</evidence>
<name>A0AA35T2F7_GEOBA</name>
<dbReference type="Gene3D" id="3.40.50.1470">
    <property type="entry name" value="Peptidyl-tRNA hydrolase"/>
    <property type="match status" value="1"/>
</dbReference>
<evidence type="ECO:0000313" key="5">
    <source>
        <dbReference type="Proteomes" id="UP001174909"/>
    </source>
</evidence>